<dbReference type="SUPFAM" id="SSF56235">
    <property type="entry name" value="N-terminal nucleophile aminohydrolases (Ntn hydrolases)"/>
    <property type="match status" value="1"/>
</dbReference>
<dbReference type="RefSeq" id="WP_138789244.1">
    <property type="nucleotide sequence ID" value="NZ_JBHTGQ010000031.1"/>
</dbReference>
<keyword evidence="2" id="KW-1185">Reference proteome</keyword>
<sequence>MIREPITPYADPYLYRRQFLAGPRFCSLPGWTRTTVDATFRITSHPDLEVHQAARGGVSLTLLGFICDPSSHLSDSRTILEKLAAEAETFERLLAALGPYGGRWIVIWKKAGAIRLAHDPFGMRSVCYAKRSGIVWCASTPFLLGAVLGLHPREQGNAGLAGNGGIRPGDETEYPEVRQLLPNHALNVRNGETARYWPACALEPLPPEAAAEKAAMLLQGTLLAAAARRPLMLPVTSGWSSRLLLAASRPLVRYVKYYYAARRDFDDNDPDLVVPRMLAARLGFRLDRLACGMKPEEAYVYYRNRNNGPGASDREEAVAYGHFRSSQGRLNVTGAGGKLVREPYLKIRSELSIGQLAERSGFGSVPGALEAFGRWAQGAGEASDRSGIPLELLFYWEMDGIRRAASSTARLDIAVEEIAPFNNRLLLETMLAVPPEHRTEPDCRLLRAMIGRMWPDSLEAPMNPKVSHQAKVLCYDLIRSGLKAGRKLSLAFGFLRD</sequence>
<evidence type="ECO:0000313" key="2">
    <source>
        <dbReference type="Proteomes" id="UP001596528"/>
    </source>
</evidence>
<name>A0ABW2V4A4_9BACL</name>
<comment type="caution">
    <text evidence="1">The sequence shown here is derived from an EMBL/GenBank/DDBJ whole genome shotgun (WGS) entry which is preliminary data.</text>
</comment>
<evidence type="ECO:0008006" key="3">
    <source>
        <dbReference type="Google" id="ProtNLM"/>
    </source>
</evidence>
<dbReference type="Proteomes" id="UP001596528">
    <property type="component" value="Unassembled WGS sequence"/>
</dbReference>
<dbReference type="InterPro" id="IPR029055">
    <property type="entry name" value="Ntn_hydrolases_N"/>
</dbReference>
<reference evidence="2" key="1">
    <citation type="journal article" date="2019" name="Int. J. Syst. Evol. Microbiol.">
        <title>The Global Catalogue of Microorganisms (GCM) 10K type strain sequencing project: providing services to taxonomists for standard genome sequencing and annotation.</title>
        <authorList>
            <consortium name="The Broad Institute Genomics Platform"/>
            <consortium name="The Broad Institute Genome Sequencing Center for Infectious Disease"/>
            <person name="Wu L."/>
            <person name="Ma J."/>
        </authorList>
    </citation>
    <scope>NUCLEOTIDE SEQUENCE [LARGE SCALE GENOMIC DNA]</scope>
    <source>
        <strain evidence="2">JCM 18657</strain>
    </source>
</reference>
<dbReference type="EMBL" id="JBHTGQ010000031">
    <property type="protein sequence ID" value="MFC7750949.1"/>
    <property type="molecule type" value="Genomic_DNA"/>
</dbReference>
<dbReference type="Gene3D" id="3.60.20.10">
    <property type="entry name" value="Glutamine Phosphoribosylpyrophosphate, subunit 1, domain 1"/>
    <property type="match status" value="1"/>
</dbReference>
<gene>
    <name evidence="1" type="ORF">ACFQWB_13560</name>
</gene>
<evidence type="ECO:0000313" key="1">
    <source>
        <dbReference type="EMBL" id="MFC7750949.1"/>
    </source>
</evidence>
<protein>
    <recommendedName>
        <fullName evidence="3">Glutamine amidotransferase type-2 domain-containing protein</fullName>
    </recommendedName>
</protein>
<accession>A0ABW2V4A4</accession>
<proteinExistence type="predicted"/>
<organism evidence="1 2">
    <name type="scientific">Paenibacillus thermoaerophilus</name>
    <dbReference type="NCBI Taxonomy" id="1215385"/>
    <lineage>
        <taxon>Bacteria</taxon>
        <taxon>Bacillati</taxon>
        <taxon>Bacillota</taxon>
        <taxon>Bacilli</taxon>
        <taxon>Bacillales</taxon>
        <taxon>Paenibacillaceae</taxon>
        <taxon>Paenibacillus</taxon>
    </lineage>
</organism>